<dbReference type="GO" id="GO:0016491">
    <property type="term" value="F:oxidoreductase activity"/>
    <property type="evidence" value="ECO:0007669"/>
    <property type="project" value="UniProtKB-KW"/>
</dbReference>
<dbReference type="PANTHER" id="PTHR43708">
    <property type="entry name" value="CONSERVED EXPRESSED OXIDOREDUCTASE (EUROFUNG)"/>
    <property type="match status" value="1"/>
</dbReference>
<dbReference type="SUPFAM" id="SSF55347">
    <property type="entry name" value="Glyceraldehyde-3-phosphate dehydrogenase-like, C-terminal domain"/>
    <property type="match status" value="1"/>
</dbReference>
<accession>A0A1F5YK56</accession>
<dbReference type="SUPFAM" id="SSF51735">
    <property type="entry name" value="NAD(P)-binding Rossmann-fold domains"/>
    <property type="match status" value="1"/>
</dbReference>
<sequence length="358" mass="39994">MPENRDIPIGCIGAGFIMADCHLVAYRAAGFNPLAIAARSIEKARAVAGRHRIPKVYATPEELLEDPEIRVLDIAVPPDVQLSIVRQAVRHGDHIRGILAQKPLGADYNQAAEIVRLCREAGITLAVNQNMRYDQSVRAARALLDQGVLGEPVLATIEMRAIPHWMPWQERQGWCTLRIMSIHHLDTFRFWFGDPDRIYASVRPDPRTRFSHTDGICLYILEYDRTGLRAAAWDDVWSGPAREGAGEDIYIRWRIEGTRGLARGTIGWPRYPARTPSTLDYTTVEDQGKWHSPRWEAVWFPDAFAGPLAELLCSLETGAAPESLSGTDNLGTMALVEAAYSSYQTHTAVSPAKWLKES</sequence>
<evidence type="ECO:0000256" key="2">
    <source>
        <dbReference type="ARBA" id="ARBA00023002"/>
    </source>
</evidence>
<dbReference type="Gene3D" id="3.30.360.10">
    <property type="entry name" value="Dihydrodipicolinate Reductase, domain 2"/>
    <property type="match status" value="1"/>
</dbReference>
<comment type="similarity">
    <text evidence="1">Belongs to the Gfo/Idh/MocA family.</text>
</comment>
<dbReference type="PANTHER" id="PTHR43708:SF5">
    <property type="entry name" value="CONSERVED EXPRESSED OXIDOREDUCTASE (EUROFUNG)-RELATED"/>
    <property type="match status" value="1"/>
</dbReference>
<name>A0A1F5YK56_9BACT</name>
<dbReference type="InterPro" id="IPR051317">
    <property type="entry name" value="Gfo/Idh/MocA_oxidoreduct"/>
</dbReference>
<dbReference type="STRING" id="1817867.A3F83_01710"/>
<reference evidence="5 6" key="1">
    <citation type="journal article" date="2016" name="Nat. Commun.">
        <title>Thousands of microbial genomes shed light on interconnected biogeochemical processes in an aquifer system.</title>
        <authorList>
            <person name="Anantharaman K."/>
            <person name="Brown C.T."/>
            <person name="Hug L.A."/>
            <person name="Sharon I."/>
            <person name="Castelle C.J."/>
            <person name="Probst A.J."/>
            <person name="Thomas B.C."/>
            <person name="Singh A."/>
            <person name="Wilkins M.J."/>
            <person name="Karaoz U."/>
            <person name="Brodie E.L."/>
            <person name="Williams K.H."/>
            <person name="Hubbard S.S."/>
            <person name="Banfield J.F."/>
        </authorList>
    </citation>
    <scope>NUCLEOTIDE SEQUENCE [LARGE SCALE GENOMIC DNA]</scope>
</reference>
<dbReference type="InterPro" id="IPR036291">
    <property type="entry name" value="NAD(P)-bd_dom_sf"/>
</dbReference>
<protein>
    <submittedName>
        <fullName evidence="5">Oxidoreductase</fullName>
    </submittedName>
</protein>
<dbReference type="InterPro" id="IPR055170">
    <property type="entry name" value="GFO_IDH_MocA-like_dom"/>
</dbReference>
<dbReference type="Proteomes" id="UP000179129">
    <property type="component" value="Unassembled WGS sequence"/>
</dbReference>
<comment type="caution">
    <text evidence="5">The sequence shown here is derived from an EMBL/GenBank/DDBJ whole genome shotgun (WGS) entry which is preliminary data.</text>
</comment>
<feature type="domain" description="Gfo/Idh/MocA-like oxidoreductase N-terminal" evidence="3">
    <location>
        <begin position="9"/>
        <end position="128"/>
    </location>
</feature>
<evidence type="ECO:0000259" key="3">
    <source>
        <dbReference type="Pfam" id="PF01408"/>
    </source>
</evidence>
<dbReference type="GO" id="GO:0000166">
    <property type="term" value="F:nucleotide binding"/>
    <property type="evidence" value="ECO:0007669"/>
    <property type="project" value="InterPro"/>
</dbReference>
<gene>
    <name evidence="5" type="ORF">A3F83_01710</name>
</gene>
<evidence type="ECO:0000259" key="4">
    <source>
        <dbReference type="Pfam" id="PF22725"/>
    </source>
</evidence>
<dbReference type="EMBL" id="MFIX01000251">
    <property type="protein sequence ID" value="OGG00588.1"/>
    <property type="molecule type" value="Genomic_DNA"/>
</dbReference>
<dbReference type="Pfam" id="PF01408">
    <property type="entry name" value="GFO_IDH_MocA"/>
    <property type="match status" value="1"/>
</dbReference>
<proteinExistence type="inferred from homology"/>
<dbReference type="InterPro" id="IPR000683">
    <property type="entry name" value="Gfo/Idh/MocA-like_OxRdtase_N"/>
</dbReference>
<dbReference type="AlphaFoldDB" id="A0A1F5YK56"/>
<organism evidence="5 6">
    <name type="scientific">Candidatus Glassbacteria bacterium RIFCSPLOWO2_12_FULL_58_11</name>
    <dbReference type="NCBI Taxonomy" id="1817867"/>
    <lineage>
        <taxon>Bacteria</taxon>
        <taxon>Candidatus Glassiibacteriota</taxon>
    </lineage>
</organism>
<keyword evidence="2" id="KW-0560">Oxidoreductase</keyword>
<dbReference type="Gene3D" id="3.40.50.720">
    <property type="entry name" value="NAD(P)-binding Rossmann-like Domain"/>
    <property type="match status" value="1"/>
</dbReference>
<evidence type="ECO:0000313" key="5">
    <source>
        <dbReference type="EMBL" id="OGG00588.1"/>
    </source>
</evidence>
<dbReference type="Pfam" id="PF22725">
    <property type="entry name" value="GFO_IDH_MocA_C3"/>
    <property type="match status" value="1"/>
</dbReference>
<evidence type="ECO:0000256" key="1">
    <source>
        <dbReference type="ARBA" id="ARBA00010928"/>
    </source>
</evidence>
<evidence type="ECO:0000313" key="6">
    <source>
        <dbReference type="Proteomes" id="UP000179129"/>
    </source>
</evidence>
<feature type="domain" description="GFO/IDH/MocA-like oxidoreductase" evidence="4">
    <location>
        <begin position="137"/>
        <end position="261"/>
    </location>
</feature>